<dbReference type="PANTHER" id="PTHR43531">
    <property type="entry name" value="PROTEIN ICFG"/>
    <property type="match status" value="1"/>
</dbReference>
<evidence type="ECO:0000313" key="9">
    <source>
        <dbReference type="EMBL" id="TYR32322.1"/>
    </source>
</evidence>
<dbReference type="PROSITE" id="PS50111">
    <property type="entry name" value="CHEMOTAXIS_TRANSDUC_2"/>
    <property type="match status" value="1"/>
</dbReference>
<proteinExistence type="inferred from homology"/>
<dbReference type="SMART" id="SM00304">
    <property type="entry name" value="HAMP"/>
    <property type="match status" value="2"/>
</dbReference>
<dbReference type="Pfam" id="PF00015">
    <property type="entry name" value="MCPsignal"/>
    <property type="match status" value="1"/>
</dbReference>
<evidence type="ECO:0000256" key="4">
    <source>
        <dbReference type="PROSITE-ProRule" id="PRU00284"/>
    </source>
</evidence>
<evidence type="ECO:0000313" key="10">
    <source>
        <dbReference type="Proteomes" id="UP000323258"/>
    </source>
</evidence>
<keyword evidence="10" id="KW-1185">Reference proteome</keyword>
<comment type="similarity">
    <text evidence="3">Belongs to the methyl-accepting chemotaxis (MCP) protein family.</text>
</comment>
<comment type="caution">
    <text evidence="9">The sequence shown here is derived from an EMBL/GenBank/DDBJ whole genome shotgun (WGS) entry which is preliminary data.</text>
</comment>
<keyword evidence="6" id="KW-0472">Membrane</keyword>
<dbReference type="PROSITE" id="PS50885">
    <property type="entry name" value="HAMP"/>
    <property type="match status" value="2"/>
</dbReference>
<dbReference type="OrthoDB" id="3289104at2"/>
<dbReference type="SMART" id="SM00283">
    <property type="entry name" value="MA"/>
    <property type="match status" value="1"/>
</dbReference>
<name>A0A5D4GWD3_9HYPH</name>
<dbReference type="AlphaFoldDB" id="A0A5D4GWD3"/>
<dbReference type="Gene3D" id="1.10.287.950">
    <property type="entry name" value="Methyl-accepting chemotaxis protein"/>
    <property type="match status" value="1"/>
</dbReference>
<evidence type="ECO:0000256" key="3">
    <source>
        <dbReference type="ARBA" id="ARBA00029447"/>
    </source>
</evidence>
<dbReference type="SUPFAM" id="SSF158472">
    <property type="entry name" value="HAMP domain-like"/>
    <property type="match status" value="1"/>
</dbReference>
<evidence type="ECO:0000256" key="2">
    <source>
        <dbReference type="ARBA" id="ARBA00022500"/>
    </source>
</evidence>
<dbReference type="CDD" id="cd06225">
    <property type="entry name" value="HAMP"/>
    <property type="match status" value="1"/>
</dbReference>
<dbReference type="Gene3D" id="1.10.8.500">
    <property type="entry name" value="HAMP domain in histidine kinase"/>
    <property type="match status" value="1"/>
</dbReference>
<dbReference type="Proteomes" id="UP000323258">
    <property type="component" value="Unassembled WGS sequence"/>
</dbReference>
<protein>
    <submittedName>
        <fullName evidence="9">HAMP domain-containing protein</fullName>
    </submittedName>
</protein>
<gene>
    <name evidence="9" type="ORF">FY036_10945</name>
</gene>
<dbReference type="CDD" id="cd11386">
    <property type="entry name" value="MCP_signal"/>
    <property type="match status" value="1"/>
</dbReference>
<dbReference type="SUPFAM" id="SSF58104">
    <property type="entry name" value="Methyl-accepting chemotaxis protein (MCP) signaling domain"/>
    <property type="match status" value="1"/>
</dbReference>
<evidence type="ECO:0000256" key="6">
    <source>
        <dbReference type="SAM" id="Phobius"/>
    </source>
</evidence>
<feature type="transmembrane region" description="Helical" evidence="6">
    <location>
        <begin position="7"/>
        <end position="29"/>
    </location>
</feature>
<feature type="domain" description="Methyl-accepting transducer" evidence="7">
    <location>
        <begin position="373"/>
        <end position="602"/>
    </location>
</feature>
<keyword evidence="5" id="KW-0175">Coiled coil</keyword>
<evidence type="ECO:0000256" key="5">
    <source>
        <dbReference type="SAM" id="Coils"/>
    </source>
</evidence>
<keyword evidence="4" id="KW-0807">Transducer</keyword>
<evidence type="ECO:0000256" key="1">
    <source>
        <dbReference type="ARBA" id="ARBA00004370"/>
    </source>
</evidence>
<feature type="transmembrane region" description="Helical" evidence="6">
    <location>
        <begin position="182"/>
        <end position="205"/>
    </location>
</feature>
<dbReference type="GO" id="GO:0016020">
    <property type="term" value="C:membrane"/>
    <property type="evidence" value="ECO:0007669"/>
    <property type="project" value="UniProtKB-SubCell"/>
</dbReference>
<dbReference type="PANTHER" id="PTHR43531:SF11">
    <property type="entry name" value="METHYL-ACCEPTING CHEMOTAXIS PROTEIN 3"/>
    <property type="match status" value="1"/>
</dbReference>
<keyword evidence="6" id="KW-1133">Transmembrane helix</keyword>
<reference evidence="9 10" key="2">
    <citation type="submission" date="2019-09" db="EMBL/GenBank/DDBJ databases">
        <title>Mesorhizobium sp. MaA-C15 isolated from Microcystis aeruginosa.</title>
        <authorList>
            <person name="Jeong S.E."/>
            <person name="Jin H.M."/>
            <person name="Jeon C.O."/>
        </authorList>
    </citation>
    <scope>NUCLEOTIDE SEQUENCE [LARGE SCALE GENOMIC DNA]</scope>
    <source>
        <strain evidence="9 10">MaA-C15</strain>
    </source>
</reference>
<accession>A0A5D4GWD3</accession>
<sequence length="655" mass="70038">MKIGSKIYAIVGLMGLVAVAIGGMAGYTITQYNQRLDALENAAERAHKGERLNRYVTAVVMESRGIYASPTTEEATPFAEGIMRFLDQIDELLAEWRPMVDAEGLAAFDAVVARAAEFRGFRTETARLGREVDPASANAQGNNQENRANRRAYQGEIDAVVERDQQRLADIKADIETFQSRMALLIGAVVVFGLMAGAGVAAYIGTAQLSRPIRRLTETMKTLADGHLDADVPFAGRKDEIGEMAAAVEVFKQNGIKVRELNAQEAALQAKSADLQTSIAEVVSSAVRGNFERRITKDYDDADLNRFAASVNELVTSVDSGIAEVRRVVASLAEGDLTQAMEGSFQGAFAELQQNVNTTMSTLRTALREVRITSDTIGSNTVELRSAADDLSRRTEQQAASLEETSAALDEITATVRESTERAQEASRMVDEARRSTEQSTKVVAEAVSAMSRIEQASGEIGQIISLIDEIAFQTNLLALNAGVEAARAGEAGRGFAVVAQEVRELAQRSATAAKDIKDLITKSGEEVSTGVRLVTATGEALDTIQNHVVHINEHVHSIASAAGEQSTGLSEINTAMNQMDQVTQRNAAMVEETTAATHRLSAESSNLTKLISRFKVEGGTGVREADGYSASVPSPAHALGRRVAGAFGGVVAAE</sequence>
<dbReference type="FunFam" id="1.10.287.950:FF:000001">
    <property type="entry name" value="Methyl-accepting chemotaxis sensory transducer"/>
    <property type="match status" value="1"/>
</dbReference>
<evidence type="ECO:0000259" key="7">
    <source>
        <dbReference type="PROSITE" id="PS50111"/>
    </source>
</evidence>
<organism evidence="9 10">
    <name type="scientific">Neoaquamicrobium microcysteis</name>
    <dbReference type="NCBI Taxonomy" id="2682781"/>
    <lineage>
        <taxon>Bacteria</taxon>
        <taxon>Pseudomonadati</taxon>
        <taxon>Pseudomonadota</taxon>
        <taxon>Alphaproteobacteria</taxon>
        <taxon>Hyphomicrobiales</taxon>
        <taxon>Phyllobacteriaceae</taxon>
        <taxon>Neoaquamicrobium</taxon>
    </lineage>
</organism>
<evidence type="ECO:0000259" key="8">
    <source>
        <dbReference type="PROSITE" id="PS50885"/>
    </source>
</evidence>
<dbReference type="EMBL" id="VSZS01000062">
    <property type="protein sequence ID" value="TYR32322.1"/>
    <property type="molecule type" value="Genomic_DNA"/>
</dbReference>
<dbReference type="InterPro" id="IPR051310">
    <property type="entry name" value="MCP_chemotaxis"/>
</dbReference>
<dbReference type="RefSeq" id="WP_148914768.1">
    <property type="nucleotide sequence ID" value="NZ_VSZS01000062.1"/>
</dbReference>
<keyword evidence="2" id="KW-0145">Chemotaxis</keyword>
<dbReference type="GO" id="GO:0007165">
    <property type="term" value="P:signal transduction"/>
    <property type="evidence" value="ECO:0007669"/>
    <property type="project" value="UniProtKB-KW"/>
</dbReference>
<dbReference type="Pfam" id="PF18947">
    <property type="entry name" value="HAMP_2"/>
    <property type="match status" value="1"/>
</dbReference>
<feature type="domain" description="HAMP" evidence="8">
    <location>
        <begin position="207"/>
        <end position="260"/>
    </location>
</feature>
<feature type="coiled-coil region" evidence="5">
    <location>
        <begin position="402"/>
        <end position="436"/>
    </location>
</feature>
<reference evidence="9 10" key="1">
    <citation type="submission" date="2019-08" db="EMBL/GenBank/DDBJ databases">
        <authorList>
            <person name="Seo Y.L."/>
        </authorList>
    </citation>
    <scope>NUCLEOTIDE SEQUENCE [LARGE SCALE GENOMIC DNA]</scope>
    <source>
        <strain evidence="9 10">MaA-C15</strain>
    </source>
</reference>
<dbReference type="InterPro" id="IPR004089">
    <property type="entry name" value="MCPsignal_dom"/>
</dbReference>
<feature type="domain" description="HAMP" evidence="8">
    <location>
        <begin position="316"/>
        <end position="368"/>
    </location>
</feature>
<comment type="subcellular location">
    <subcellularLocation>
        <location evidence="1">Membrane</location>
    </subcellularLocation>
</comment>
<dbReference type="Pfam" id="PF00672">
    <property type="entry name" value="HAMP"/>
    <property type="match status" value="1"/>
</dbReference>
<dbReference type="InterPro" id="IPR003660">
    <property type="entry name" value="HAMP_dom"/>
</dbReference>
<dbReference type="GO" id="GO:0006935">
    <property type="term" value="P:chemotaxis"/>
    <property type="evidence" value="ECO:0007669"/>
    <property type="project" value="UniProtKB-KW"/>
</dbReference>
<keyword evidence="6" id="KW-0812">Transmembrane</keyword>